<dbReference type="InterPro" id="IPR029058">
    <property type="entry name" value="AB_hydrolase_fold"/>
</dbReference>
<dbReference type="PANTHER" id="PTHR48081">
    <property type="entry name" value="AB HYDROLASE SUPERFAMILY PROTEIN C4A8.06C"/>
    <property type="match status" value="1"/>
</dbReference>
<keyword evidence="4" id="KW-1185">Reference proteome</keyword>
<accession>A0A6A6BTB7</accession>
<dbReference type="Proteomes" id="UP000799438">
    <property type="component" value="Unassembled WGS sequence"/>
</dbReference>
<name>A0A6A6BTB7_9PEZI</name>
<organism evidence="3 4">
    <name type="scientific">Aplosporella prunicola CBS 121167</name>
    <dbReference type="NCBI Taxonomy" id="1176127"/>
    <lineage>
        <taxon>Eukaryota</taxon>
        <taxon>Fungi</taxon>
        <taxon>Dikarya</taxon>
        <taxon>Ascomycota</taxon>
        <taxon>Pezizomycotina</taxon>
        <taxon>Dothideomycetes</taxon>
        <taxon>Dothideomycetes incertae sedis</taxon>
        <taxon>Botryosphaeriales</taxon>
        <taxon>Aplosporellaceae</taxon>
        <taxon>Aplosporella</taxon>
    </lineage>
</organism>
<dbReference type="InterPro" id="IPR050300">
    <property type="entry name" value="GDXG_lipolytic_enzyme"/>
</dbReference>
<reference evidence="3" key="1">
    <citation type="journal article" date="2020" name="Stud. Mycol.">
        <title>101 Dothideomycetes genomes: a test case for predicting lifestyles and emergence of pathogens.</title>
        <authorList>
            <person name="Haridas S."/>
            <person name="Albert R."/>
            <person name="Binder M."/>
            <person name="Bloem J."/>
            <person name="Labutti K."/>
            <person name="Salamov A."/>
            <person name="Andreopoulos B."/>
            <person name="Baker S."/>
            <person name="Barry K."/>
            <person name="Bills G."/>
            <person name="Bluhm B."/>
            <person name="Cannon C."/>
            <person name="Castanera R."/>
            <person name="Culley D."/>
            <person name="Daum C."/>
            <person name="Ezra D."/>
            <person name="Gonzalez J."/>
            <person name="Henrissat B."/>
            <person name="Kuo A."/>
            <person name="Liang C."/>
            <person name="Lipzen A."/>
            <person name="Lutzoni F."/>
            <person name="Magnuson J."/>
            <person name="Mondo S."/>
            <person name="Nolan M."/>
            <person name="Ohm R."/>
            <person name="Pangilinan J."/>
            <person name="Park H.-J."/>
            <person name="Ramirez L."/>
            <person name="Alfaro M."/>
            <person name="Sun H."/>
            <person name="Tritt A."/>
            <person name="Yoshinaga Y."/>
            <person name="Zwiers L.-H."/>
            <person name="Turgeon B."/>
            <person name="Goodwin S."/>
            <person name="Spatafora J."/>
            <person name="Crous P."/>
            <person name="Grigoriev I."/>
        </authorList>
    </citation>
    <scope>NUCLEOTIDE SEQUENCE</scope>
    <source>
        <strain evidence="3">CBS 121167</strain>
    </source>
</reference>
<proteinExistence type="predicted"/>
<evidence type="ECO:0000256" key="1">
    <source>
        <dbReference type="ARBA" id="ARBA00022801"/>
    </source>
</evidence>
<feature type="domain" description="Alpha/beta hydrolase fold-3" evidence="2">
    <location>
        <begin position="37"/>
        <end position="252"/>
    </location>
</feature>
<evidence type="ECO:0000313" key="4">
    <source>
        <dbReference type="Proteomes" id="UP000799438"/>
    </source>
</evidence>
<gene>
    <name evidence="3" type="ORF">K452DRAFT_221021</name>
</gene>
<dbReference type="EMBL" id="ML995477">
    <property type="protein sequence ID" value="KAF2145861.1"/>
    <property type="molecule type" value="Genomic_DNA"/>
</dbReference>
<dbReference type="AlphaFoldDB" id="A0A6A6BTB7"/>
<evidence type="ECO:0000259" key="2">
    <source>
        <dbReference type="Pfam" id="PF07859"/>
    </source>
</evidence>
<dbReference type="InterPro" id="IPR013094">
    <property type="entry name" value="AB_hydrolase_3"/>
</dbReference>
<protein>
    <recommendedName>
        <fullName evidence="2">Alpha/beta hydrolase fold-3 domain-containing protein</fullName>
    </recommendedName>
</protein>
<sequence>MENVEKSIIQIPVRDGSTIPALLYQPIAAPKGGSPLLVCYHGGGWCLGTPETDELSCVNAVQHFGAVCLSVDYRVAPEHPFPTPINDSWDALEWIANNSSQLRASPSQGFLVHGESAGANIAIVIALLARDRKLNPPITGVSASAPVVLSPEMVPDKYKAEYQSRTQNNDAPVLSGNYLSYLVGHYKPDQNSPLFNCFNWPTGHHGLPPIHFQICGLDPLRDEGLLYEKVLRTEYNVRTKLTIYPGLPHTFWYFFPDLEVSKTVAGNTTAGFEWMLNGVKLRK</sequence>
<dbReference type="RefSeq" id="XP_033401573.1">
    <property type="nucleotide sequence ID" value="XM_033536493.1"/>
</dbReference>
<dbReference type="Pfam" id="PF07859">
    <property type="entry name" value="Abhydrolase_3"/>
    <property type="match status" value="1"/>
</dbReference>
<dbReference type="OrthoDB" id="408631at2759"/>
<keyword evidence="1" id="KW-0378">Hydrolase</keyword>
<dbReference type="GO" id="GO:0016787">
    <property type="term" value="F:hydrolase activity"/>
    <property type="evidence" value="ECO:0007669"/>
    <property type="project" value="UniProtKB-KW"/>
</dbReference>
<dbReference type="SUPFAM" id="SSF53474">
    <property type="entry name" value="alpha/beta-Hydrolases"/>
    <property type="match status" value="1"/>
</dbReference>
<dbReference type="GeneID" id="54293989"/>
<evidence type="ECO:0000313" key="3">
    <source>
        <dbReference type="EMBL" id="KAF2145861.1"/>
    </source>
</evidence>
<dbReference type="PANTHER" id="PTHR48081:SF8">
    <property type="entry name" value="ALPHA_BETA HYDROLASE FOLD-3 DOMAIN-CONTAINING PROTEIN-RELATED"/>
    <property type="match status" value="1"/>
</dbReference>
<dbReference type="Gene3D" id="3.40.50.1820">
    <property type="entry name" value="alpha/beta hydrolase"/>
    <property type="match status" value="1"/>
</dbReference>